<name>A0A2W5T5D6_9BACT</name>
<proteinExistence type="inferred from homology"/>
<dbReference type="PANTHER" id="PTHR35333">
    <property type="entry name" value="BETA-LACTAMASE"/>
    <property type="match status" value="1"/>
</dbReference>
<dbReference type="InterPro" id="IPR012338">
    <property type="entry name" value="Beta-lactam/transpept-like"/>
</dbReference>
<dbReference type="GO" id="GO:0008800">
    <property type="term" value="F:beta-lactamase activity"/>
    <property type="evidence" value="ECO:0007669"/>
    <property type="project" value="UniProtKB-EC"/>
</dbReference>
<gene>
    <name evidence="5" type="ORF">DI536_29500</name>
</gene>
<comment type="caution">
    <text evidence="5">The sequence shown here is derived from an EMBL/GenBank/DDBJ whole genome shotgun (WGS) entry which is preliminary data.</text>
</comment>
<evidence type="ECO:0000256" key="3">
    <source>
        <dbReference type="ARBA" id="ARBA00012865"/>
    </source>
</evidence>
<evidence type="ECO:0000256" key="1">
    <source>
        <dbReference type="ARBA" id="ARBA00001526"/>
    </source>
</evidence>
<dbReference type="NCBIfam" id="NF033103">
    <property type="entry name" value="bla_class_A"/>
    <property type="match status" value="1"/>
</dbReference>
<dbReference type="EC" id="3.5.2.6" evidence="3"/>
<dbReference type="Proteomes" id="UP000249061">
    <property type="component" value="Unassembled WGS sequence"/>
</dbReference>
<sequence length="286" mass="30702">MLINRREFVLAGVAVATRAVAADPHKALTALENSVKGRIGVFMLRGEKTFAYRATSRFTYCSSFKWILAAAVLEASQRGELLLSQRVKFTKKDLLGHSPIVEAHLDAGEMTVAQLCEATVTVSDNAAANLLAPLVGGLAGLSAFVKKLGDTTTRFDRMEPFLNSNEPGDKRDTTTPEAMTRLLHTALTSKHLTTDSQTQLFMWMNAATTGLGRIRAAVPKDWSCGDKTGTSGNGALIDVAVLRPPSGEPIYVSVFLNARGIEMDTGSEVIAKAARIVLAQLDPPSK</sequence>
<protein>
    <recommendedName>
        <fullName evidence="3">beta-lactamase</fullName>
        <ecNumber evidence="3">3.5.2.6</ecNumber>
    </recommendedName>
</protein>
<accession>A0A2W5T5D6</accession>
<comment type="catalytic activity">
    <reaction evidence="1">
        <text>a beta-lactam + H2O = a substituted beta-amino acid</text>
        <dbReference type="Rhea" id="RHEA:20401"/>
        <dbReference type="ChEBI" id="CHEBI:15377"/>
        <dbReference type="ChEBI" id="CHEBI:35627"/>
        <dbReference type="ChEBI" id="CHEBI:140347"/>
        <dbReference type="EC" id="3.5.2.6"/>
    </reaction>
</comment>
<evidence type="ECO:0000313" key="6">
    <source>
        <dbReference type="Proteomes" id="UP000249061"/>
    </source>
</evidence>
<dbReference type="InterPro" id="IPR000871">
    <property type="entry name" value="Beta-lactam_class-A"/>
</dbReference>
<dbReference type="InterPro" id="IPR045155">
    <property type="entry name" value="Beta-lactam_cat"/>
</dbReference>
<comment type="similarity">
    <text evidence="2">Belongs to the class-A beta-lactamase family.</text>
</comment>
<evidence type="ECO:0000256" key="2">
    <source>
        <dbReference type="ARBA" id="ARBA00009009"/>
    </source>
</evidence>
<dbReference type="PANTHER" id="PTHR35333:SF3">
    <property type="entry name" value="BETA-LACTAMASE-TYPE TRANSPEPTIDASE FOLD CONTAINING PROTEIN"/>
    <property type="match status" value="1"/>
</dbReference>
<dbReference type="SUPFAM" id="SSF56601">
    <property type="entry name" value="beta-lactamase/transpeptidase-like"/>
    <property type="match status" value="1"/>
</dbReference>
<dbReference type="PRINTS" id="PR00118">
    <property type="entry name" value="BLACTAMASEA"/>
</dbReference>
<evidence type="ECO:0000259" key="4">
    <source>
        <dbReference type="Pfam" id="PF13354"/>
    </source>
</evidence>
<organism evidence="5 6">
    <name type="scientific">Archangium gephyra</name>
    <dbReference type="NCBI Taxonomy" id="48"/>
    <lineage>
        <taxon>Bacteria</taxon>
        <taxon>Pseudomonadati</taxon>
        <taxon>Myxococcota</taxon>
        <taxon>Myxococcia</taxon>
        <taxon>Myxococcales</taxon>
        <taxon>Cystobacterineae</taxon>
        <taxon>Archangiaceae</taxon>
        <taxon>Archangium</taxon>
    </lineage>
</organism>
<dbReference type="EMBL" id="QFQP01000036">
    <property type="protein sequence ID" value="PZR06655.1"/>
    <property type="molecule type" value="Genomic_DNA"/>
</dbReference>
<evidence type="ECO:0000313" key="5">
    <source>
        <dbReference type="EMBL" id="PZR06655.1"/>
    </source>
</evidence>
<dbReference type="AlphaFoldDB" id="A0A2W5T5D6"/>
<dbReference type="Pfam" id="PF13354">
    <property type="entry name" value="Beta-lactamase2"/>
    <property type="match status" value="1"/>
</dbReference>
<feature type="domain" description="Beta-lactamase class A catalytic" evidence="4">
    <location>
        <begin position="46"/>
        <end position="255"/>
    </location>
</feature>
<dbReference type="Gene3D" id="3.40.710.10">
    <property type="entry name" value="DD-peptidase/beta-lactamase superfamily"/>
    <property type="match status" value="1"/>
</dbReference>
<dbReference type="GO" id="GO:0030655">
    <property type="term" value="P:beta-lactam antibiotic catabolic process"/>
    <property type="evidence" value="ECO:0007669"/>
    <property type="project" value="InterPro"/>
</dbReference>
<dbReference type="GO" id="GO:0046677">
    <property type="term" value="P:response to antibiotic"/>
    <property type="evidence" value="ECO:0007669"/>
    <property type="project" value="InterPro"/>
</dbReference>
<reference evidence="5 6" key="1">
    <citation type="submission" date="2017-08" db="EMBL/GenBank/DDBJ databases">
        <title>Infants hospitalized years apart are colonized by the same room-sourced microbial strains.</title>
        <authorList>
            <person name="Brooks B."/>
            <person name="Olm M.R."/>
            <person name="Firek B.A."/>
            <person name="Baker R."/>
            <person name="Thomas B.C."/>
            <person name="Morowitz M.J."/>
            <person name="Banfield J.F."/>
        </authorList>
    </citation>
    <scope>NUCLEOTIDE SEQUENCE [LARGE SCALE GENOMIC DNA]</scope>
    <source>
        <strain evidence="5">S2_003_000_R2_14</strain>
    </source>
</reference>